<evidence type="ECO:0000313" key="2">
    <source>
        <dbReference type="EMBL" id="QHU04411.1"/>
    </source>
</evidence>
<feature type="domain" description="SET" evidence="1">
    <location>
        <begin position="44"/>
        <end position="194"/>
    </location>
</feature>
<proteinExistence type="predicted"/>
<dbReference type="AlphaFoldDB" id="A0A6C0JHH4"/>
<protein>
    <recommendedName>
        <fullName evidence="1">SET domain-containing protein</fullName>
    </recommendedName>
</protein>
<dbReference type="SUPFAM" id="SSF82199">
    <property type="entry name" value="SET domain"/>
    <property type="match status" value="1"/>
</dbReference>
<dbReference type="InterPro" id="IPR001214">
    <property type="entry name" value="SET_dom"/>
</dbReference>
<organism evidence="2">
    <name type="scientific">viral metagenome</name>
    <dbReference type="NCBI Taxonomy" id="1070528"/>
    <lineage>
        <taxon>unclassified sequences</taxon>
        <taxon>metagenomes</taxon>
        <taxon>organismal metagenomes</taxon>
    </lineage>
</organism>
<evidence type="ECO:0000259" key="1">
    <source>
        <dbReference type="PROSITE" id="PS50280"/>
    </source>
</evidence>
<dbReference type="Gene3D" id="2.170.270.10">
    <property type="entry name" value="SET domain"/>
    <property type="match status" value="1"/>
</dbReference>
<dbReference type="PROSITE" id="PS50280">
    <property type="entry name" value="SET"/>
    <property type="match status" value="1"/>
</dbReference>
<reference evidence="2" key="1">
    <citation type="journal article" date="2020" name="Nature">
        <title>Giant virus diversity and host interactions through global metagenomics.</title>
        <authorList>
            <person name="Schulz F."/>
            <person name="Roux S."/>
            <person name="Paez-Espino D."/>
            <person name="Jungbluth S."/>
            <person name="Walsh D.A."/>
            <person name="Denef V.J."/>
            <person name="McMahon K.D."/>
            <person name="Konstantinidis K.T."/>
            <person name="Eloe-Fadrosh E.A."/>
            <person name="Kyrpides N.C."/>
            <person name="Woyke T."/>
        </authorList>
    </citation>
    <scope>NUCLEOTIDE SEQUENCE</scope>
    <source>
        <strain evidence="2">GVMAG-M-3300027708-39</strain>
    </source>
</reference>
<sequence length="268" mass="30519">MDERQLINLIELFCSTLRVSNISEKEIPMELTERFQKFGFPSLNCVEVKPSVIHGKGLFAKRDIEAGKVVTLYPCHGIIIDSLAEYQQKYKKYMSHFKPSDYKVLLGREDNAFAFGIPEIYSECLSGHLINDSFADVNCFDSASDENEFGKHAVAYMLQSIKNNNCSLISAKNCVYVKATKNIIAGEELFCSYGFNYWCNNKTIKKQAEIFNSYISTLSTKQKDYVINLIKECCEKQKPMTLPEEDAKMLNRLKNPSILRSVIASMSN</sequence>
<dbReference type="SMART" id="SM00317">
    <property type="entry name" value="SET"/>
    <property type="match status" value="1"/>
</dbReference>
<accession>A0A6C0JHH4</accession>
<dbReference type="Pfam" id="PF00856">
    <property type="entry name" value="SET"/>
    <property type="match status" value="1"/>
</dbReference>
<dbReference type="EMBL" id="MN740398">
    <property type="protein sequence ID" value="QHU04411.1"/>
    <property type="molecule type" value="Genomic_DNA"/>
</dbReference>
<name>A0A6C0JHH4_9ZZZZ</name>
<dbReference type="InterPro" id="IPR046341">
    <property type="entry name" value="SET_dom_sf"/>
</dbReference>